<keyword evidence="1" id="KW-1133">Transmembrane helix</keyword>
<dbReference type="EMBL" id="BMMQ01000001">
    <property type="protein sequence ID" value="GGO60034.1"/>
    <property type="molecule type" value="Genomic_DNA"/>
</dbReference>
<feature type="transmembrane region" description="Helical" evidence="1">
    <location>
        <begin position="205"/>
        <end position="231"/>
    </location>
</feature>
<feature type="transmembrane region" description="Helical" evidence="1">
    <location>
        <begin position="175"/>
        <end position="193"/>
    </location>
</feature>
<keyword evidence="3" id="KW-1185">Reference proteome</keyword>
<evidence type="ECO:0000313" key="2">
    <source>
        <dbReference type="EMBL" id="GGO60034.1"/>
    </source>
</evidence>
<feature type="transmembrane region" description="Helical" evidence="1">
    <location>
        <begin position="135"/>
        <end position="159"/>
    </location>
</feature>
<reference evidence="3" key="1">
    <citation type="journal article" date="2019" name="Int. J. Syst. Evol. Microbiol.">
        <title>The Global Catalogue of Microorganisms (GCM) 10K type strain sequencing project: providing services to taxonomists for standard genome sequencing and annotation.</title>
        <authorList>
            <consortium name="The Broad Institute Genomics Platform"/>
            <consortium name="The Broad Institute Genome Sequencing Center for Infectious Disease"/>
            <person name="Wu L."/>
            <person name="Ma J."/>
        </authorList>
    </citation>
    <scope>NUCLEOTIDE SEQUENCE [LARGE SCALE GENOMIC DNA]</scope>
    <source>
        <strain evidence="3">CGMCC 4.7181</strain>
    </source>
</reference>
<evidence type="ECO:0000256" key="1">
    <source>
        <dbReference type="SAM" id="Phobius"/>
    </source>
</evidence>
<dbReference type="Pfam" id="PF11361">
    <property type="entry name" value="DUF3159"/>
    <property type="match status" value="1"/>
</dbReference>
<evidence type="ECO:0008006" key="4">
    <source>
        <dbReference type="Google" id="ProtNLM"/>
    </source>
</evidence>
<dbReference type="Proteomes" id="UP000638043">
    <property type="component" value="Unassembled WGS sequence"/>
</dbReference>
<name>A0ABQ2MXU4_9MICO</name>
<accession>A0ABQ2MXU4</accession>
<organism evidence="2 3">
    <name type="scientific">Microbacterium nanhaiense</name>
    <dbReference type="NCBI Taxonomy" id="1301026"/>
    <lineage>
        <taxon>Bacteria</taxon>
        <taxon>Bacillati</taxon>
        <taxon>Actinomycetota</taxon>
        <taxon>Actinomycetes</taxon>
        <taxon>Micrococcales</taxon>
        <taxon>Microbacteriaceae</taxon>
        <taxon>Microbacterium</taxon>
    </lineage>
</organism>
<feature type="transmembrane region" description="Helical" evidence="1">
    <location>
        <begin position="77"/>
        <end position="95"/>
    </location>
</feature>
<keyword evidence="1" id="KW-0812">Transmembrane</keyword>
<evidence type="ECO:0000313" key="3">
    <source>
        <dbReference type="Proteomes" id="UP000638043"/>
    </source>
</evidence>
<dbReference type="RefSeq" id="WP_188699753.1">
    <property type="nucleotide sequence ID" value="NZ_BMMQ01000001.1"/>
</dbReference>
<feature type="transmembrane region" description="Helical" evidence="1">
    <location>
        <begin position="102"/>
        <end position="123"/>
    </location>
</feature>
<keyword evidence="1" id="KW-0472">Membrane</keyword>
<feature type="transmembrane region" description="Helical" evidence="1">
    <location>
        <begin position="53"/>
        <end position="71"/>
    </location>
</feature>
<dbReference type="InterPro" id="IPR016566">
    <property type="entry name" value="UCP010219"/>
</dbReference>
<comment type="caution">
    <text evidence="2">The sequence shown here is derived from an EMBL/GenBank/DDBJ whole genome shotgun (WGS) entry which is preliminary data.</text>
</comment>
<protein>
    <recommendedName>
        <fullName evidence="4">DUF3159 domain-containing protein</fullName>
    </recommendedName>
</protein>
<sequence length="240" mass="25288">MTERPENDAPEGASASSVLGQAFGEAARRAGLDPAQSTSTGAAVWKAIGGVRGIVESVLPLVVFLVSLTIWPDNNVLAVVASVAAAAVFTVVRLLQRQAPSAALGGLVAVGVAGALVLFTGRAEDNFIPGFITNVVYGSAFLVSAVVGWSIIGLAVGFLMDDGVAWRKDRRKSRVFFWLAIMWAALFFLRLGVQFPMWLAGGDDVVQALGTVKLVMGIPLFAPLVAVTWLASRAVYSDRR</sequence>
<gene>
    <name evidence="2" type="ORF">GCM10010910_04440</name>
</gene>
<proteinExistence type="predicted"/>